<evidence type="ECO:0000259" key="1">
    <source>
        <dbReference type="Pfam" id="PF04366"/>
    </source>
</evidence>
<sequence length="229" mass="23355">MEYLMSSMGSESLETECDKAIEILKMMVETDTGCGPKPEVLKNAVGFAFLRITKTGLFVTGSYGTGLVVIKLKDGKPSNASDAAWTKPSAISTKSVGSGLQAGAQVLETLIVINTEEAVEAFTGGSLMLGTALELAAGPVGTGGEIPGMTGEGLVDVVPCYSYALSSGLFAGLSLEGVVLNELSAVNAKFYGSAVDARNILDGTADLAPSAAVDKLHAALAGLGALWDK</sequence>
<gene>
    <name evidence="2" type="ORF">SO694_00051276</name>
</gene>
<name>A0ABR1FY83_AURAN</name>
<proteinExistence type="predicted"/>
<dbReference type="EMBL" id="JBBJCI010000204">
    <property type="protein sequence ID" value="KAK7241233.1"/>
    <property type="molecule type" value="Genomic_DNA"/>
</dbReference>
<dbReference type="PANTHER" id="PTHR15629">
    <property type="entry name" value="SH3YL1 PROTEIN"/>
    <property type="match status" value="1"/>
</dbReference>
<dbReference type="Proteomes" id="UP001363151">
    <property type="component" value="Unassembled WGS sequence"/>
</dbReference>
<evidence type="ECO:0000313" key="2">
    <source>
        <dbReference type="EMBL" id="KAK7241233.1"/>
    </source>
</evidence>
<protein>
    <recommendedName>
        <fullName evidence="1">Ysc84 actin-binding domain-containing protein</fullName>
    </recommendedName>
</protein>
<accession>A0ABR1FY83</accession>
<reference evidence="2 3" key="1">
    <citation type="submission" date="2024-03" db="EMBL/GenBank/DDBJ databases">
        <title>Aureococcus anophagefferens CCMP1851 and Kratosvirus quantuckense: Draft genome of a second virus-susceptible host strain in the model system.</title>
        <authorList>
            <person name="Chase E."/>
            <person name="Truchon A.R."/>
            <person name="Schepens W."/>
            <person name="Wilhelm S.W."/>
        </authorList>
    </citation>
    <scope>NUCLEOTIDE SEQUENCE [LARGE SCALE GENOMIC DNA]</scope>
    <source>
        <strain evidence="2 3">CCMP1851</strain>
    </source>
</reference>
<dbReference type="Pfam" id="PF04366">
    <property type="entry name" value="Ysc84"/>
    <property type="match status" value="1"/>
</dbReference>
<comment type="caution">
    <text evidence="2">The sequence shown here is derived from an EMBL/GenBank/DDBJ whole genome shotgun (WGS) entry which is preliminary data.</text>
</comment>
<dbReference type="InterPro" id="IPR051702">
    <property type="entry name" value="SH3_domain_YSC84-like"/>
</dbReference>
<organism evidence="2 3">
    <name type="scientific">Aureococcus anophagefferens</name>
    <name type="common">Harmful bloom alga</name>
    <dbReference type="NCBI Taxonomy" id="44056"/>
    <lineage>
        <taxon>Eukaryota</taxon>
        <taxon>Sar</taxon>
        <taxon>Stramenopiles</taxon>
        <taxon>Ochrophyta</taxon>
        <taxon>Pelagophyceae</taxon>
        <taxon>Pelagomonadales</taxon>
        <taxon>Pelagomonadaceae</taxon>
        <taxon>Aureococcus</taxon>
    </lineage>
</organism>
<dbReference type="CDD" id="cd11524">
    <property type="entry name" value="SYLF"/>
    <property type="match status" value="1"/>
</dbReference>
<evidence type="ECO:0000313" key="3">
    <source>
        <dbReference type="Proteomes" id="UP001363151"/>
    </source>
</evidence>
<dbReference type="InterPro" id="IPR007461">
    <property type="entry name" value="Ysc84_actin-binding"/>
</dbReference>
<dbReference type="PANTHER" id="PTHR15629:SF2">
    <property type="entry name" value="SH3 DOMAIN-CONTAINING YSC84-LIKE PROTEIN 1"/>
    <property type="match status" value="1"/>
</dbReference>
<feature type="domain" description="Ysc84 actin-binding" evidence="1">
    <location>
        <begin position="95"/>
        <end position="221"/>
    </location>
</feature>
<keyword evidence="3" id="KW-1185">Reference proteome</keyword>